<evidence type="ECO:0000256" key="3">
    <source>
        <dbReference type="ARBA" id="ARBA00022664"/>
    </source>
</evidence>
<feature type="compositionally biased region" description="Polar residues" evidence="12">
    <location>
        <begin position="1"/>
        <end position="14"/>
    </location>
</feature>
<evidence type="ECO:0000256" key="5">
    <source>
        <dbReference type="ARBA" id="ARBA00023242"/>
    </source>
</evidence>
<keyword evidence="14" id="KW-1185">Reference proteome</keyword>
<dbReference type="SMART" id="SM01410">
    <property type="entry name" value="DIM1"/>
    <property type="match status" value="1"/>
</dbReference>
<dbReference type="GeneTree" id="ENSGT00390000010779"/>
<accession>A0A8B9BYJ9</accession>
<dbReference type="Proteomes" id="UP000694426">
    <property type="component" value="Unplaced"/>
</dbReference>
<dbReference type="InterPro" id="IPR004123">
    <property type="entry name" value="Dim1"/>
</dbReference>
<dbReference type="PANTHER" id="PTHR12052:SF5">
    <property type="entry name" value="THIOREDOXIN-LIKE PROTEIN 4A"/>
    <property type="match status" value="1"/>
</dbReference>
<dbReference type="GO" id="GO:0000398">
    <property type="term" value="P:mRNA splicing, via spliceosome"/>
    <property type="evidence" value="ECO:0007669"/>
    <property type="project" value="InterPro"/>
</dbReference>
<evidence type="ECO:0000313" key="13">
    <source>
        <dbReference type="Ensembl" id="ENSABRP00000011159.1"/>
    </source>
</evidence>
<dbReference type="Gene3D" id="3.40.30.10">
    <property type="entry name" value="Glutaredoxin"/>
    <property type="match status" value="1"/>
</dbReference>
<dbReference type="AlphaFoldDB" id="A0A8B9BYJ9"/>
<evidence type="ECO:0000256" key="9">
    <source>
        <dbReference type="ARBA" id="ARBA00078681"/>
    </source>
</evidence>
<comment type="similarity">
    <text evidence="2">Belongs to the DIM1 family.</text>
</comment>
<feature type="region of interest" description="Disordered" evidence="12">
    <location>
        <begin position="1"/>
        <end position="26"/>
    </location>
</feature>
<proteinExistence type="inferred from homology"/>
<sequence length="229" mass="26252">MWPSDSTTCPTTWAKQPPGSRDTPTAATHHFGRLCSQPPARARKHVYQRRAGQRCLSSSFPLRAGSACAARSRRVKDAHGAGRSPVKMSYMLPHLHNGWQVDQAILSEEDRVVVIRFGHDWDPTCMKMDEVLYSIAEKVKNFAVIYLVDITEVPDFNKMYELYDPCTVMFFFRNKHIMIDLGTGNNNKINWAMEDKQEMIDIIETVYRGARKGRGLVVSPKDYSTKYRY</sequence>
<name>A0A8B9BYJ9_9AVES</name>
<dbReference type="Ensembl" id="ENSABRT00000015968.1">
    <property type="protein sequence ID" value="ENSABRP00000011159.1"/>
    <property type="gene ID" value="ENSABRG00000010025.1"/>
</dbReference>
<dbReference type="SUPFAM" id="SSF52833">
    <property type="entry name" value="Thioredoxin-like"/>
    <property type="match status" value="1"/>
</dbReference>
<organism evidence="13 14">
    <name type="scientific">Anser brachyrhynchus</name>
    <name type="common">Pink-footed goose</name>
    <dbReference type="NCBI Taxonomy" id="132585"/>
    <lineage>
        <taxon>Eukaryota</taxon>
        <taxon>Metazoa</taxon>
        <taxon>Chordata</taxon>
        <taxon>Craniata</taxon>
        <taxon>Vertebrata</taxon>
        <taxon>Euteleostomi</taxon>
        <taxon>Archelosauria</taxon>
        <taxon>Archosauria</taxon>
        <taxon>Dinosauria</taxon>
        <taxon>Saurischia</taxon>
        <taxon>Theropoda</taxon>
        <taxon>Coelurosauria</taxon>
        <taxon>Aves</taxon>
        <taxon>Neognathae</taxon>
        <taxon>Galloanserae</taxon>
        <taxon>Anseriformes</taxon>
        <taxon>Anatidae</taxon>
        <taxon>Anserinae</taxon>
        <taxon>Anser</taxon>
    </lineage>
</organism>
<comment type="subcellular location">
    <subcellularLocation>
        <location evidence="1">Nucleus</location>
    </subcellularLocation>
</comment>
<reference evidence="13" key="1">
    <citation type="submission" date="2025-08" db="UniProtKB">
        <authorList>
            <consortium name="Ensembl"/>
        </authorList>
    </citation>
    <scope>IDENTIFICATION</scope>
</reference>
<comment type="subunit">
    <text evidence="7">Component of the precatalytic spliceosome (spliceosome B complex). Component of the U5 snRNP complex. Component of the U4/U6-U5 tri-snRNP complex. The U4/U6-U5 tri-snRNP complex is a building block of the precatalytic spliceosome (spliceosome B complex). The U4/U6-U5 tri-snRNP complex is composed of the U4, U6 and U5 snRNAs and at least PRPF3, PRPF4, PRPF6, PRPF8, PRPF31, SNRNP200, TXNL4A, SNRNP40, SNRPB, SNRPD1, SNRPD2, SNRPD3, SNRPE, SNRPF, SNRPG, DDX23, CD2BP2, PPIH, SNU13, EFTUD2, SART1 and USP39, plus LSM2, LSM3, LSM4, LSM5, LSM6, LSM7 and LSM8. Directly interacts with CD2BP2. Interacts with HNRPF, HNRPH2, NEDD9 and PQBP1. Interacts with ERBB4.</text>
</comment>
<evidence type="ECO:0000256" key="2">
    <source>
        <dbReference type="ARBA" id="ARBA00008241"/>
    </source>
</evidence>
<dbReference type="GO" id="GO:0005681">
    <property type="term" value="C:spliceosomal complex"/>
    <property type="evidence" value="ECO:0007669"/>
    <property type="project" value="TreeGrafter"/>
</dbReference>
<dbReference type="Pfam" id="PF02966">
    <property type="entry name" value="DIM1"/>
    <property type="match status" value="1"/>
</dbReference>
<dbReference type="GO" id="GO:0005682">
    <property type="term" value="C:U5 snRNP"/>
    <property type="evidence" value="ECO:0007669"/>
    <property type="project" value="TreeGrafter"/>
</dbReference>
<dbReference type="PANTHER" id="PTHR12052">
    <property type="entry name" value="THIOREDOXIN-LIKE PROTEN 4A, 4B"/>
    <property type="match status" value="1"/>
</dbReference>
<protein>
    <recommendedName>
        <fullName evidence="8">Thioredoxin-like protein 4A</fullName>
    </recommendedName>
    <alternativeName>
        <fullName evidence="11">DIM1 protein homolog</fullName>
    </alternativeName>
    <alternativeName>
        <fullName evidence="9">Spliceosomal U5 snRNP-specific 15 kDa protein</fullName>
    </alternativeName>
    <alternativeName>
        <fullName evidence="10">Thioredoxin-like U5 snRNP protein U5-15kD</fullName>
    </alternativeName>
</protein>
<evidence type="ECO:0000256" key="10">
    <source>
        <dbReference type="ARBA" id="ARBA00080167"/>
    </source>
</evidence>
<keyword evidence="3" id="KW-0507">mRNA processing</keyword>
<dbReference type="CDD" id="cd02954">
    <property type="entry name" value="DIM1"/>
    <property type="match status" value="1"/>
</dbReference>
<evidence type="ECO:0000256" key="7">
    <source>
        <dbReference type="ARBA" id="ARBA00065304"/>
    </source>
</evidence>
<evidence type="ECO:0000256" key="4">
    <source>
        <dbReference type="ARBA" id="ARBA00023187"/>
    </source>
</evidence>
<evidence type="ECO:0000256" key="1">
    <source>
        <dbReference type="ARBA" id="ARBA00004123"/>
    </source>
</evidence>
<dbReference type="InterPro" id="IPR036249">
    <property type="entry name" value="Thioredoxin-like_sf"/>
</dbReference>
<dbReference type="GO" id="GO:0046540">
    <property type="term" value="C:U4/U6 x U5 tri-snRNP complex"/>
    <property type="evidence" value="ECO:0007669"/>
    <property type="project" value="InterPro"/>
</dbReference>
<reference evidence="13" key="2">
    <citation type="submission" date="2025-09" db="UniProtKB">
        <authorList>
            <consortium name="Ensembl"/>
        </authorList>
    </citation>
    <scope>IDENTIFICATION</scope>
</reference>
<evidence type="ECO:0000256" key="6">
    <source>
        <dbReference type="ARBA" id="ARBA00058660"/>
    </source>
</evidence>
<evidence type="ECO:0000256" key="8">
    <source>
        <dbReference type="ARBA" id="ARBA00074493"/>
    </source>
</evidence>
<keyword evidence="5" id="KW-0539">Nucleus</keyword>
<dbReference type="FunFam" id="3.40.30.10:FF:000004">
    <property type="entry name" value="Spliceosomal protein DIB1"/>
    <property type="match status" value="1"/>
</dbReference>
<evidence type="ECO:0000256" key="11">
    <source>
        <dbReference type="ARBA" id="ARBA00081873"/>
    </source>
</evidence>
<evidence type="ECO:0000256" key="12">
    <source>
        <dbReference type="SAM" id="MobiDB-lite"/>
    </source>
</evidence>
<comment type="function">
    <text evidence="6">Plays a role in pre-mRNA splicing as component of the U5 snRNP and U4/U6-U5 tri-snRNP complexes that are involved in spliceosome assembly, and as component of the precatalytic spliceosome (spliceosome B complex).</text>
</comment>
<keyword evidence="4" id="KW-0508">mRNA splicing</keyword>
<gene>
    <name evidence="13" type="primary">TXNL4A</name>
</gene>
<evidence type="ECO:0000313" key="14">
    <source>
        <dbReference type="Proteomes" id="UP000694426"/>
    </source>
</evidence>